<dbReference type="RefSeq" id="WP_006901892.1">
    <property type="nucleotide sequence ID" value="NZ_JAAVWQ010000030.1"/>
</dbReference>
<proteinExistence type="predicted"/>
<reference evidence="1 2" key="1">
    <citation type="submission" date="2019-02" db="EMBL/GenBank/DDBJ databases">
        <authorList>
            <consortium name="Pathogen Informatics"/>
        </authorList>
    </citation>
    <scope>NUCLEOTIDE SEQUENCE [LARGE SCALE GENOMIC DNA]</scope>
    <source>
        <strain evidence="1 2">3012STDY6756503</strain>
    </source>
</reference>
<sequence length="54" mass="5971">MKLADTLHTSRRGSLLNSLIGGRLGGRRTHAPNFPAEAERLITPAELRRYGVRS</sequence>
<accession>A0ABD7V3M7</accession>
<name>A0ABD7V3M7_9ACTN</name>
<gene>
    <name evidence="1" type="ORF">NCTC8139_02431</name>
</gene>
<dbReference type="EMBL" id="CAACYD010000006">
    <property type="protein sequence ID" value="VFA88875.1"/>
    <property type="molecule type" value="Genomic_DNA"/>
</dbReference>
<evidence type="ECO:0000313" key="2">
    <source>
        <dbReference type="Proteomes" id="UP000360750"/>
    </source>
</evidence>
<comment type="caution">
    <text evidence="1">The sequence shown here is derived from an EMBL/GenBank/DDBJ whole genome shotgun (WGS) entry which is preliminary data.</text>
</comment>
<dbReference type="AlphaFoldDB" id="A0ABD7V3M7"/>
<protein>
    <submittedName>
        <fullName evidence="1">Uncharacterized protein</fullName>
    </submittedName>
</protein>
<evidence type="ECO:0000313" key="1">
    <source>
        <dbReference type="EMBL" id="VFA88875.1"/>
    </source>
</evidence>
<organism evidence="1 2">
    <name type="scientific">Gordonia paraffinivorans</name>
    <dbReference type="NCBI Taxonomy" id="175628"/>
    <lineage>
        <taxon>Bacteria</taxon>
        <taxon>Bacillati</taxon>
        <taxon>Actinomycetota</taxon>
        <taxon>Actinomycetes</taxon>
        <taxon>Mycobacteriales</taxon>
        <taxon>Gordoniaceae</taxon>
        <taxon>Gordonia</taxon>
    </lineage>
</organism>
<dbReference type="Proteomes" id="UP000360750">
    <property type="component" value="Unassembled WGS sequence"/>
</dbReference>